<dbReference type="SUPFAM" id="SSF52540">
    <property type="entry name" value="P-loop containing nucleoside triphosphate hydrolases"/>
    <property type="match status" value="1"/>
</dbReference>
<organism evidence="11 12">
    <name type="scientific">Labilibaculum antarcticum</name>
    <dbReference type="NCBI Taxonomy" id="1717717"/>
    <lineage>
        <taxon>Bacteria</taxon>
        <taxon>Pseudomonadati</taxon>
        <taxon>Bacteroidota</taxon>
        <taxon>Bacteroidia</taxon>
        <taxon>Marinilabiliales</taxon>
        <taxon>Marinifilaceae</taxon>
        <taxon>Labilibaculum</taxon>
    </lineage>
</organism>
<protein>
    <recommendedName>
        <fullName evidence="7">DNA 3'-5' helicase</fullName>
        <ecNumber evidence="7">5.6.2.4</ecNumber>
    </recommendedName>
</protein>
<dbReference type="InterPro" id="IPR014017">
    <property type="entry name" value="DNA_helicase_UvrD-like_C"/>
</dbReference>
<evidence type="ECO:0000256" key="1">
    <source>
        <dbReference type="ARBA" id="ARBA00022741"/>
    </source>
</evidence>
<dbReference type="GO" id="GO:0016887">
    <property type="term" value="F:ATP hydrolysis activity"/>
    <property type="evidence" value="ECO:0007669"/>
    <property type="project" value="RHEA"/>
</dbReference>
<dbReference type="Gene3D" id="3.40.50.300">
    <property type="entry name" value="P-loop containing nucleotide triphosphate hydrolases"/>
    <property type="match status" value="2"/>
</dbReference>
<dbReference type="GO" id="GO:0043138">
    <property type="term" value="F:3'-5' DNA helicase activity"/>
    <property type="evidence" value="ECO:0007669"/>
    <property type="project" value="UniProtKB-EC"/>
</dbReference>
<dbReference type="InterPro" id="IPR000212">
    <property type="entry name" value="DNA_helicase_UvrD/REP"/>
</dbReference>
<dbReference type="Pfam" id="PF00580">
    <property type="entry name" value="UvrD-helicase"/>
    <property type="match status" value="1"/>
</dbReference>
<proteinExistence type="predicted"/>
<feature type="domain" description="UvrD-like helicase ATP-binding" evidence="10">
    <location>
        <begin position="232"/>
        <end position="505"/>
    </location>
</feature>
<dbReference type="PANTHER" id="PTHR11070:SF45">
    <property type="entry name" value="DNA 3'-5' HELICASE"/>
    <property type="match status" value="1"/>
</dbReference>
<evidence type="ECO:0000256" key="3">
    <source>
        <dbReference type="ARBA" id="ARBA00022806"/>
    </source>
</evidence>
<evidence type="ECO:0000256" key="6">
    <source>
        <dbReference type="ARBA" id="ARBA00034617"/>
    </source>
</evidence>
<evidence type="ECO:0000256" key="5">
    <source>
        <dbReference type="ARBA" id="ARBA00023235"/>
    </source>
</evidence>
<evidence type="ECO:0000256" key="2">
    <source>
        <dbReference type="ARBA" id="ARBA00022801"/>
    </source>
</evidence>
<evidence type="ECO:0000313" key="11">
    <source>
        <dbReference type="EMBL" id="BAX82353.1"/>
    </source>
</evidence>
<evidence type="ECO:0000256" key="8">
    <source>
        <dbReference type="ARBA" id="ARBA00048988"/>
    </source>
</evidence>
<dbReference type="SUPFAM" id="SSF143011">
    <property type="entry name" value="RelE-like"/>
    <property type="match status" value="1"/>
</dbReference>
<reference evidence="12" key="2">
    <citation type="journal article" date="2020" name="Antonie Van Leeuwenhoek">
        <title>Labilibaculum antarcticum sp. nov., a novel facultative anaerobic, psychrotorelant bacterium isolated from marine sediment of Antarctica.</title>
        <authorList>
            <person name="Watanabe M."/>
            <person name="Kojima H."/>
            <person name="Fukui M."/>
        </authorList>
    </citation>
    <scope>NUCLEOTIDE SEQUENCE [LARGE SCALE GENOMIC DNA]</scope>
    <source>
        <strain evidence="12">SPP2</strain>
    </source>
</reference>
<comment type="catalytic activity">
    <reaction evidence="8">
        <text>ATP + H2O = ADP + phosphate + H(+)</text>
        <dbReference type="Rhea" id="RHEA:13065"/>
        <dbReference type="ChEBI" id="CHEBI:15377"/>
        <dbReference type="ChEBI" id="CHEBI:15378"/>
        <dbReference type="ChEBI" id="CHEBI:30616"/>
        <dbReference type="ChEBI" id="CHEBI:43474"/>
        <dbReference type="ChEBI" id="CHEBI:456216"/>
        <dbReference type="EC" id="5.6.2.4"/>
    </reaction>
</comment>
<evidence type="ECO:0000256" key="9">
    <source>
        <dbReference type="PROSITE-ProRule" id="PRU00560"/>
    </source>
</evidence>
<dbReference type="AlphaFoldDB" id="A0A1Y1CQT8"/>
<dbReference type="GO" id="GO:0000725">
    <property type="term" value="P:recombinational repair"/>
    <property type="evidence" value="ECO:0007669"/>
    <property type="project" value="TreeGrafter"/>
</dbReference>
<dbReference type="InterPro" id="IPR027417">
    <property type="entry name" value="P-loop_NTPase"/>
</dbReference>
<evidence type="ECO:0000259" key="10">
    <source>
        <dbReference type="PROSITE" id="PS51198"/>
    </source>
</evidence>
<keyword evidence="5" id="KW-0413">Isomerase</keyword>
<dbReference type="Pfam" id="PF13361">
    <property type="entry name" value="UvrD_C"/>
    <property type="match status" value="2"/>
</dbReference>
<dbReference type="PROSITE" id="PS51198">
    <property type="entry name" value="UVRD_HELICASE_ATP_BIND"/>
    <property type="match status" value="1"/>
</dbReference>
<keyword evidence="2 9" id="KW-0378">Hydrolase</keyword>
<dbReference type="EC" id="5.6.2.4" evidence="7"/>
<dbReference type="OrthoDB" id="9809039at2"/>
<keyword evidence="4 9" id="KW-0067">ATP-binding</keyword>
<dbReference type="RefSeq" id="WP_096432584.1">
    <property type="nucleotide sequence ID" value="NZ_AP018042.1"/>
</dbReference>
<dbReference type="InterPro" id="IPR014016">
    <property type="entry name" value="UvrD-like_ATP-bd"/>
</dbReference>
<dbReference type="KEGG" id="mbas:ALGA_4062"/>
<dbReference type="PANTHER" id="PTHR11070">
    <property type="entry name" value="UVRD / RECB / PCRA DNA HELICASE FAMILY MEMBER"/>
    <property type="match status" value="1"/>
</dbReference>
<evidence type="ECO:0000256" key="7">
    <source>
        <dbReference type="ARBA" id="ARBA00034808"/>
    </source>
</evidence>
<keyword evidence="1 9" id="KW-0547">Nucleotide-binding</keyword>
<evidence type="ECO:0000256" key="4">
    <source>
        <dbReference type="ARBA" id="ARBA00022840"/>
    </source>
</evidence>
<name>A0A1Y1CQT8_9BACT</name>
<dbReference type="GO" id="GO:0003677">
    <property type="term" value="F:DNA binding"/>
    <property type="evidence" value="ECO:0007669"/>
    <property type="project" value="InterPro"/>
</dbReference>
<dbReference type="InterPro" id="IPR035093">
    <property type="entry name" value="RelE/ParE_toxin_dom_sf"/>
</dbReference>
<dbReference type="EMBL" id="AP018042">
    <property type="protein sequence ID" value="BAX82353.1"/>
    <property type="molecule type" value="Genomic_DNA"/>
</dbReference>
<dbReference type="GO" id="GO:0005524">
    <property type="term" value="F:ATP binding"/>
    <property type="evidence" value="ECO:0007669"/>
    <property type="project" value="UniProtKB-UniRule"/>
</dbReference>
<comment type="catalytic activity">
    <reaction evidence="6">
        <text>Couples ATP hydrolysis with the unwinding of duplex DNA by translocating in the 3'-5' direction.</text>
        <dbReference type="EC" id="5.6.2.4"/>
    </reaction>
</comment>
<accession>A0A1Y1CQT8</accession>
<gene>
    <name evidence="11" type="ORF">ALGA_4062</name>
</gene>
<evidence type="ECO:0000313" key="12">
    <source>
        <dbReference type="Proteomes" id="UP000218267"/>
    </source>
</evidence>
<sequence>MSNSINLILHDSFLDSFSRVPKNIQKKTRELIKKFKLNPTSSAINYEKISSFSDKSLRTVRVDLKYRAIIQAPEEGSNYHLLWVDNHDEAMSWAMNKVFEWNKNTQSFQMYDLPETKIQTKIIENETLYNKYSVAHLKAIGTPDQMIETIRNLCAIDDLTKIKNNLPADNFEYLYFLAEGIAYEEILEEIEAGKNNLEAESSDNARKHIYMLTDDEDIDKILSGDFDKWKVFLHPSQRKLAFSDYKGPVKVTGGAGTGKTVCAMHRAKYLAQKIEIFAKPILFTTYTKSLTSYLQNTISDLGIAADSIQIINFDKLIFEIARDKKYQVIPSNSGFLTEKQELEIWKEVLEYNPSSMSEDFLMSEYHDVLLRKNVKSLEQYLKTSRTGRTVRIGRKEKIEIWNLIQDFAKRKDENYSKLELCNLLSEFFSNRDDKPYSHIICDEIQDFTNNELTLMRSLVSEHENDMFLVGDPFQNIYQRKINFSQSGISVRGQRSKKLKINYRTTEQIKLMALKTVSKESYDNFDGEEENSKGYVSLMYGDEPQYQIFNTPEEQDEYILSNIKGLLDNEQAEASDICVCARTNYAVDDIKKTLNKNDIKYNDISSSKALSNAIKVSSFHNMKGHEFKFVFVLGASKANVPLKHSGYQDYSFKEKAEYEKQERSLYYVVFSRAIQGLFISGIGEKSEWF</sequence>
<feature type="binding site" evidence="9">
    <location>
        <begin position="253"/>
        <end position="260"/>
    </location>
    <ligand>
        <name>ATP</name>
        <dbReference type="ChEBI" id="CHEBI:30616"/>
    </ligand>
</feature>
<reference evidence="11 12" key="1">
    <citation type="journal article" date="2018" name="Mar. Genomics">
        <title>Complete genome sequence of Marinifilaceae bacterium strain SPP2, isolated from the Antarctic marine sediment.</title>
        <authorList>
            <person name="Watanabe M."/>
            <person name="Kojima H."/>
            <person name="Fukui M."/>
        </authorList>
    </citation>
    <scope>NUCLEOTIDE SEQUENCE [LARGE SCALE GENOMIC DNA]</scope>
    <source>
        <strain evidence="11 12">SPP2</strain>
    </source>
</reference>
<dbReference type="Proteomes" id="UP000218267">
    <property type="component" value="Chromosome"/>
</dbReference>
<keyword evidence="12" id="KW-1185">Reference proteome</keyword>
<keyword evidence="3 9" id="KW-0347">Helicase</keyword>